<name>A0AAV4V2S3_CAEEX</name>
<comment type="caution">
    <text evidence="1">The sequence shown here is derived from an EMBL/GenBank/DDBJ whole genome shotgun (WGS) entry which is preliminary data.</text>
</comment>
<sequence>MSLQEVQSNLKLIPLLECYKYFGITDFRSTAVCAPQSMNPNETYVLPLLHQSDGVYHSFHLPEFSNREYQSKALLLTPFSPSSSESFLAVLLTRATFG</sequence>
<proteinExistence type="predicted"/>
<accession>A0AAV4V2S3</accession>
<organism evidence="1 2">
    <name type="scientific">Caerostris extrusa</name>
    <name type="common">Bark spider</name>
    <name type="synonym">Caerostris bankana</name>
    <dbReference type="NCBI Taxonomy" id="172846"/>
    <lineage>
        <taxon>Eukaryota</taxon>
        <taxon>Metazoa</taxon>
        <taxon>Ecdysozoa</taxon>
        <taxon>Arthropoda</taxon>
        <taxon>Chelicerata</taxon>
        <taxon>Arachnida</taxon>
        <taxon>Araneae</taxon>
        <taxon>Araneomorphae</taxon>
        <taxon>Entelegynae</taxon>
        <taxon>Araneoidea</taxon>
        <taxon>Araneidae</taxon>
        <taxon>Caerostris</taxon>
    </lineage>
</organism>
<evidence type="ECO:0000313" key="1">
    <source>
        <dbReference type="EMBL" id="GIY64536.1"/>
    </source>
</evidence>
<protein>
    <submittedName>
        <fullName evidence="1">Uncharacterized protein</fullName>
    </submittedName>
</protein>
<dbReference type="EMBL" id="BPLR01013892">
    <property type="protein sequence ID" value="GIY64536.1"/>
    <property type="molecule type" value="Genomic_DNA"/>
</dbReference>
<gene>
    <name evidence="1" type="ORF">CEXT_65381</name>
</gene>
<evidence type="ECO:0000313" key="2">
    <source>
        <dbReference type="Proteomes" id="UP001054945"/>
    </source>
</evidence>
<dbReference type="AlphaFoldDB" id="A0AAV4V2S3"/>
<dbReference type="Proteomes" id="UP001054945">
    <property type="component" value="Unassembled WGS sequence"/>
</dbReference>
<reference evidence="1 2" key="1">
    <citation type="submission" date="2021-06" db="EMBL/GenBank/DDBJ databases">
        <title>Caerostris extrusa draft genome.</title>
        <authorList>
            <person name="Kono N."/>
            <person name="Arakawa K."/>
        </authorList>
    </citation>
    <scope>NUCLEOTIDE SEQUENCE [LARGE SCALE GENOMIC DNA]</scope>
</reference>
<keyword evidence="2" id="KW-1185">Reference proteome</keyword>